<name>W7QYB6_9ALTE</name>
<organism evidence="2 3">
    <name type="scientific">Catenovulum agarivorans DS-2</name>
    <dbReference type="NCBI Taxonomy" id="1328313"/>
    <lineage>
        <taxon>Bacteria</taxon>
        <taxon>Pseudomonadati</taxon>
        <taxon>Pseudomonadota</taxon>
        <taxon>Gammaproteobacteria</taxon>
        <taxon>Alteromonadales</taxon>
        <taxon>Alteromonadaceae</taxon>
        <taxon>Catenovulum</taxon>
    </lineage>
</organism>
<proteinExistence type="predicted"/>
<protein>
    <recommendedName>
        <fullName evidence="1">Large polyvalent protein-associated domain-containing protein</fullName>
    </recommendedName>
</protein>
<evidence type="ECO:0000313" key="3">
    <source>
        <dbReference type="Proteomes" id="UP000019276"/>
    </source>
</evidence>
<dbReference type="EMBL" id="ARZY01000013">
    <property type="protein sequence ID" value="EWH10320.1"/>
    <property type="molecule type" value="Genomic_DNA"/>
</dbReference>
<dbReference type="RefSeq" id="WP_081754231.1">
    <property type="nucleotide sequence ID" value="NZ_ARZY01000013.1"/>
</dbReference>
<reference evidence="2 3" key="1">
    <citation type="journal article" date="2014" name="Genome Announc.">
        <title>Draft Genome Sequence of the Agar-Degrading Bacterium Catenovulum sp. Strain DS-2, Isolated from Intestines of Haliotis diversicolor.</title>
        <authorList>
            <person name="Shan D."/>
            <person name="Li X."/>
            <person name="Gu Z."/>
            <person name="Wei G."/>
            <person name="Gao Z."/>
            <person name="Shao Z."/>
        </authorList>
    </citation>
    <scope>NUCLEOTIDE SEQUENCE [LARGE SCALE GENOMIC DNA]</scope>
    <source>
        <strain evidence="2 3">DS-2</strain>
    </source>
</reference>
<dbReference type="PATRIC" id="fig|1328313.3.peg.1756"/>
<dbReference type="STRING" id="1328313.DS2_08600"/>
<dbReference type="OrthoDB" id="343736at2"/>
<comment type="caution">
    <text evidence="2">The sequence shown here is derived from an EMBL/GenBank/DDBJ whole genome shotgun (WGS) entry which is preliminary data.</text>
</comment>
<dbReference type="Proteomes" id="UP000019276">
    <property type="component" value="Unassembled WGS sequence"/>
</dbReference>
<dbReference type="AlphaFoldDB" id="W7QYB6"/>
<evidence type="ECO:0000313" key="2">
    <source>
        <dbReference type="EMBL" id="EWH10320.1"/>
    </source>
</evidence>
<dbReference type="NCBIfam" id="NF041907">
    <property type="entry name" value="CLCA_X"/>
    <property type="match status" value="1"/>
</dbReference>
<sequence length="261" mass="29631">MLYSITLASKSYYRNGQQYRQADVTFADIRRQFGFRAIHIGRWVTQQEQTKAANLIYDALMDLATILQVPPQVLSLRNTLSLAFGTGGQLGVQAHYELNRNMLALAKNAGAGALAHEWFHAFDHYITDKVFTSAKQKFASHAWLLDRDFINHPLNLLLVDVYKQIFLSTDGTKVSQLFSHCAQVDNQLGQVYYALPEELAARCFEAFIQDHKVKNQYLVSGTKQTQEAKLGLFPTDQHRSQINQAFSRYFSQLGYVLSAAQ</sequence>
<dbReference type="eggNOG" id="COG1040">
    <property type="taxonomic scope" value="Bacteria"/>
</dbReference>
<feature type="domain" description="Large polyvalent protein-associated" evidence="1">
    <location>
        <begin position="185"/>
        <end position="255"/>
    </location>
</feature>
<dbReference type="InterPro" id="IPR041047">
    <property type="entry name" value="LPD1"/>
</dbReference>
<gene>
    <name evidence="2" type="ORF">DS2_08600</name>
</gene>
<keyword evidence="3" id="KW-1185">Reference proteome</keyword>
<evidence type="ECO:0000259" key="1">
    <source>
        <dbReference type="Pfam" id="PF18796"/>
    </source>
</evidence>
<accession>W7QYB6</accession>
<dbReference type="Pfam" id="PF18796">
    <property type="entry name" value="LPD1"/>
    <property type="match status" value="1"/>
</dbReference>